<evidence type="ECO:0000313" key="1">
    <source>
        <dbReference type="EMBL" id="KOC67507.1"/>
    </source>
</evidence>
<name>A0A0L7R9F8_9HYME</name>
<evidence type="ECO:0000313" key="2">
    <source>
        <dbReference type="Proteomes" id="UP000053825"/>
    </source>
</evidence>
<proteinExistence type="predicted"/>
<accession>A0A0L7R9F8</accession>
<gene>
    <name evidence="1" type="ORF">WH47_10959</name>
</gene>
<keyword evidence="2" id="KW-1185">Reference proteome</keyword>
<dbReference type="AlphaFoldDB" id="A0A0L7R9F8"/>
<reference evidence="1 2" key="1">
    <citation type="submission" date="2015-07" db="EMBL/GenBank/DDBJ databases">
        <title>The genome of Habropoda laboriosa.</title>
        <authorList>
            <person name="Pan H."/>
            <person name="Kapheim K."/>
        </authorList>
    </citation>
    <scope>NUCLEOTIDE SEQUENCE [LARGE SCALE GENOMIC DNA]</scope>
    <source>
        <strain evidence="1">0110345459</strain>
    </source>
</reference>
<sequence>MSIRLLIKIKETAYLVEAARLMYSRGRVKVKSRPGHDRAHETLSFLSPFLVVARHIRISI</sequence>
<dbReference type="Proteomes" id="UP000053825">
    <property type="component" value="Unassembled WGS sequence"/>
</dbReference>
<dbReference type="EMBL" id="KQ414626">
    <property type="protein sequence ID" value="KOC67507.1"/>
    <property type="molecule type" value="Genomic_DNA"/>
</dbReference>
<protein>
    <submittedName>
        <fullName evidence="1">Uncharacterized protein</fullName>
    </submittedName>
</protein>
<organism evidence="1 2">
    <name type="scientific">Habropoda laboriosa</name>
    <dbReference type="NCBI Taxonomy" id="597456"/>
    <lineage>
        <taxon>Eukaryota</taxon>
        <taxon>Metazoa</taxon>
        <taxon>Ecdysozoa</taxon>
        <taxon>Arthropoda</taxon>
        <taxon>Hexapoda</taxon>
        <taxon>Insecta</taxon>
        <taxon>Pterygota</taxon>
        <taxon>Neoptera</taxon>
        <taxon>Endopterygota</taxon>
        <taxon>Hymenoptera</taxon>
        <taxon>Apocrita</taxon>
        <taxon>Aculeata</taxon>
        <taxon>Apoidea</taxon>
        <taxon>Anthophila</taxon>
        <taxon>Apidae</taxon>
        <taxon>Habropoda</taxon>
    </lineage>
</organism>